<organism evidence="3 4">
    <name type="scientific">Friedmanniomyces endolithicus</name>
    <dbReference type="NCBI Taxonomy" id="329885"/>
    <lineage>
        <taxon>Eukaryota</taxon>
        <taxon>Fungi</taxon>
        <taxon>Dikarya</taxon>
        <taxon>Ascomycota</taxon>
        <taxon>Pezizomycotina</taxon>
        <taxon>Dothideomycetes</taxon>
        <taxon>Dothideomycetidae</taxon>
        <taxon>Mycosphaerellales</taxon>
        <taxon>Teratosphaeriaceae</taxon>
        <taxon>Friedmanniomyces</taxon>
    </lineage>
</organism>
<accession>A0A4U0TQL1</accession>
<feature type="transmembrane region" description="Helical" evidence="2">
    <location>
        <begin position="162"/>
        <end position="185"/>
    </location>
</feature>
<feature type="transmembrane region" description="Helical" evidence="2">
    <location>
        <begin position="6"/>
        <end position="27"/>
    </location>
</feature>
<feature type="transmembrane region" description="Helical" evidence="2">
    <location>
        <begin position="197"/>
        <end position="217"/>
    </location>
</feature>
<sequence>MEKPTVPVDLAGFALCSWIPGTVMLLVRLFGRQGTQRRLIEYASALATVFTIAQALLLYFANVKGWGLDVSNPHSAEISKGQTLATISVAFLVVAQGCFKATDVLVVYHLGHNDGTTFRHYVWPLGVLDLLWTFGSSLAVLLSCSDPWGLRSSPCRSLHQRWLGIVTSGICCDILVISAFAYKVVPRNMSAASKTRALIFGCGPAGSAVILDSVRLAKLYGGSPMMFVILTQIEQGLSVLLREVRFSNAVGKLWATDYNKYQGASSTSIPTETAISTARTRPGDEDDEEPLTETPTLAIRRQVDTDIGYELRPVTQDRGGGALG</sequence>
<dbReference type="EMBL" id="NAJP01000183">
    <property type="protein sequence ID" value="TKA24364.1"/>
    <property type="molecule type" value="Genomic_DNA"/>
</dbReference>
<dbReference type="Proteomes" id="UP000310066">
    <property type="component" value="Unassembled WGS sequence"/>
</dbReference>
<keyword evidence="2" id="KW-0472">Membrane</keyword>
<evidence type="ECO:0000256" key="2">
    <source>
        <dbReference type="SAM" id="Phobius"/>
    </source>
</evidence>
<reference evidence="3 4" key="1">
    <citation type="submission" date="2017-03" db="EMBL/GenBank/DDBJ databases">
        <title>Genomes of endolithic fungi from Antarctica.</title>
        <authorList>
            <person name="Coleine C."/>
            <person name="Masonjones S."/>
            <person name="Stajich J.E."/>
        </authorList>
    </citation>
    <scope>NUCLEOTIDE SEQUENCE [LARGE SCALE GENOMIC DNA]</scope>
    <source>
        <strain evidence="3 4">CCFEE 5311</strain>
    </source>
</reference>
<keyword evidence="2" id="KW-0812">Transmembrane</keyword>
<feature type="region of interest" description="Disordered" evidence="1">
    <location>
        <begin position="263"/>
        <end position="304"/>
    </location>
</feature>
<feature type="transmembrane region" description="Helical" evidence="2">
    <location>
        <begin position="121"/>
        <end position="142"/>
    </location>
</feature>
<name>A0A4U0TQL1_9PEZI</name>
<proteinExistence type="predicted"/>
<feature type="compositionally biased region" description="Polar residues" evidence="1">
    <location>
        <begin position="263"/>
        <end position="279"/>
    </location>
</feature>
<evidence type="ECO:0000256" key="1">
    <source>
        <dbReference type="SAM" id="MobiDB-lite"/>
    </source>
</evidence>
<feature type="transmembrane region" description="Helical" evidence="2">
    <location>
        <begin position="39"/>
        <end position="61"/>
    </location>
</feature>
<evidence type="ECO:0000313" key="4">
    <source>
        <dbReference type="Proteomes" id="UP000310066"/>
    </source>
</evidence>
<keyword evidence="2" id="KW-1133">Transmembrane helix</keyword>
<dbReference type="AlphaFoldDB" id="A0A4U0TQL1"/>
<dbReference type="OrthoDB" id="10281508at2759"/>
<comment type="caution">
    <text evidence="3">The sequence shown here is derived from an EMBL/GenBank/DDBJ whole genome shotgun (WGS) entry which is preliminary data.</text>
</comment>
<gene>
    <name evidence="3" type="ORF">B0A54_17813</name>
</gene>
<protein>
    <submittedName>
        <fullName evidence="3">Uncharacterized protein</fullName>
    </submittedName>
</protein>
<evidence type="ECO:0000313" key="3">
    <source>
        <dbReference type="EMBL" id="TKA24364.1"/>
    </source>
</evidence>